<evidence type="ECO:0000313" key="1">
    <source>
        <dbReference type="EMBL" id="WAW10969.1"/>
    </source>
</evidence>
<sequence>MSYIQCYLLHYEKALSFMEKSCALSKDRKDRINLATLRELLALLESLSLRPEQIIALKDYLGNTLETDDCDHSLRLTEKWLKEHVAPDAHKTVLAGLRQAGGYCDCEVIFNVSNF</sequence>
<organism evidence="1 2">
    <name type="scientific">Oxalobacter vibrioformis</name>
    <dbReference type="NCBI Taxonomy" id="933080"/>
    <lineage>
        <taxon>Bacteria</taxon>
        <taxon>Pseudomonadati</taxon>
        <taxon>Pseudomonadota</taxon>
        <taxon>Betaproteobacteria</taxon>
        <taxon>Burkholderiales</taxon>
        <taxon>Oxalobacteraceae</taxon>
        <taxon>Oxalobacter</taxon>
    </lineage>
</organism>
<dbReference type="RefSeq" id="WP_269310052.1">
    <property type="nucleotide sequence ID" value="NZ_CP098242.1"/>
</dbReference>
<dbReference type="EMBL" id="CP098242">
    <property type="protein sequence ID" value="WAW10969.1"/>
    <property type="molecule type" value="Genomic_DNA"/>
</dbReference>
<reference evidence="1" key="1">
    <citation type="journal article" date="2022" name="Front. Microbiol.">
        <title>New perspectives on an old grouping: The genomic and phenotypic variability of Oxalobacter formigenes and the implications for calcium oxalate stone prevention.</title>
        <authorList>
            <person name="Chmiel J.A."/>
            <person name="Carr C."/>
            <person name="Stuivenberg G.A."/>
            <person name="Venema R."/>
            <person name="Chanyi R.M."/>
            <person name="Al K.F."/>
            <person name="Giguere D."/>
            <person name="Say H."/>
            <person name="Akouris P.P."/>
            <person name="Dominguez Romero S.A."/>
            <person name="Kwong A."/>
            <person name="Tai V."/>
            <person name="Koval S.F."/>
            <person name="Razvi H."/>
            <person name="Bjazevic J."/>
            <person name="Burton J.P."/>
        </authorList>
    </citation>
    <scope>NUCLEOTIDE SEQUENCE</scope>
    <source>
        <strain evidence="1">WoOx3</strain>
    </source>
</reference>
<name>A0A9E9LY18_9BURK</name>
<evidence type="ECO:0000313" key="2">
    <source>
        <dbReference type="Proteomes" id="UP001156215"/>
    </source>
</evidence>
<keyword evidence="2" id="KW-1185">Reference proteome</keyword>
<dbReference type="Pfam" id="PF10905">
    <property type="entry name" value="DUF2695"/>
    <property type="match status" value="1"/>
</dbReference>
<dbReference type="InterPro" id="IPR024248">
    <property type="entry name" value="DUF2695"/>
</dbReference>
<proteinExistence type="predicted"/>
<gene>
    <name evidence="1" type="ORF">NB640_04865</name>
</gene>
<dbReference type="Proteomes" id="UP001156215">
    <property type="component" value="Chromosome"/>
</dbReference>
<dbReference type="AlphaFoldDB" id="A0A9E9LY18"/>
<dbReference type="KEGG" id="ovb:NB640_04865"/>
<accession>A0A9E9LY18</accession>
<protein>
    <submittedName>
        <fullName evidence="1">DUF2695 domain-containing protein</fullName>
    </submittedName>
</protein>